<dbReference type="RefSeq" id="WP_145150115.1">
    <property type="nucleotide sequence ID" value="NZ_VNIM01000027.1"/>
</dbReference>
<evidence type="ECO:0000313" key="3">
    <source>
        <dbReference type="Proteomes" id="UP000318681"/>
    </source>
</evidence>
<dbReference type="EMBL" id="VNIM01000027">
    <property type="protein sequence ID" value="TVV74889.1"/>
    <property type="molecule type" value="Genomic_DNA"/>
</dbReference>
<proteinExistence type="predicted"/>
<keyword evidence="3" id="KW-1185">Reference proteome</keyword>
<evidence type="ECO:0000313" key="2">
    <source>
        <dbReference type="EMBL" id="TVV74889.1"/>
    </source>
</evidence>
<sequence>MVDRSPLEEIGIMKALAALLSATLATGLLAAPTSARICRDIHGRIVKCRPVVTSPPPGCRDARGHLMPCPAHPDERGKARKAGSASRH</sequence>
<feature type="region of interest" description="Disordered" evidence="1">
    <location>
        <begin position="57"/>
        <end position="88"/>
    </location>
</feature>
<dbReference type="Proteomes" id="UP000318681">
    <property type="component" value="Unassembled WGS sequence"/>
</dbReference>
<comment type="caution">
    <text evidence="2">The sequence shown here is derived from an EMBL/GenBank/DDBJ whole genome shotgun (WGS) entry which is preliminary data.</text>
</comment>
<feature type="compositionally biased region" description="Basic residues" evidence="1">
    <location>
        <begin position="78"/>
        <end position="88"/>
    </location>
</feature>
<dbReference type="AlphaFoldDB" id="A0A558R682"/>
<evidence type="ECO:0000256" key="1">
    <source>
        <dbReference type="SAM" id="MobiDB-lite"/>
    </source>
</evidence>
<organism evidence="2 3">
    <name type="scientific">Alterirhizorhabdus solaris</name>
    <dbReference type="NCBI Taxonomy" id="2529389"/>
    <lineage>
        <taxon>Bacteria</taxon>
        <taxon>Pseudomonadati</taxon>
        <taxon>Pseudomonadota</taxon>
        <taxon>Alphaproteobacteria</taxon>
        <taxon>Sphingomonadales</taxon>
        <taxon>Rhizorhabdaceae</taxon>
        <taxon>Alterirhizorhabdus</taxon>
    </lineage>
</organism>
<name>A0A558R682_9SPHN</name>
<accession>A0A558R682</accession>
<reference evidence="2 3" key="1">
    <citation type="submission" date="2019-07" db="EMBL/GenBank/DDBJ databases">
        <title>Sphingomonas solaris sp. nov., isolated from a solar panel from Boston, Massachusetts.</title>
        <authorList>
            <person name="Tanner K."/>
            <person name="Pascual J."/>
            <person name="Mancuso C."/>
            <person name="Pereto J."/>
            <person name="Khalil A."/>
            <person name="Vilanova C."/>
        </authorList>
    </citation>
    <scope>NUCLEOTIDE SEQUENCE [LARGE SCALE GENOMIC DNA]</scope>
    <source>
        <strain evidence="2 3">R4DWN</strain>
    </source>
</reference>
<gene>
    <name evidence="2" type="ORF">FOY91_08630</name>
</gene>
<protein>
    <submittedName>
        <fullName evidence="2">Uncharacterized protein</fullName>
    </submittedName>
</protein>